<organism evidence="1 2">
    <name type="scientific">Hypoxylon rubiginosum</name>
    <dbReference type="NCBI Taxonomy" id="110542"/>
    <lineage>
        <taxon>Eukaryota</taxon>
        <taxon>Fungi</taxon>
        <taxon>Dikarya</taxon>
        <taxon>Ascomycota</taxon>
        <taxon>Pezizomycotina</taxon>
        <taxon>Sordariomycetes</taxon>
        <taxon>Xylariomycetidae</taxon>
        <taxon>Xylariales</taxon>
        <taxon>Hypoxylaceae</taxon>
        <taxon>Hypoxylon</taxon>
    </lineage>
</organism>
<comment type="caution">
    <text evidence="1">The sequence shown here is derived from an EMBL/GenBank/DDBJ whole genome shotgun (WGS) entry which is preliminary data.</text>
</comment>
<keyword evidence="2" id="KW-1185">Reference proteome</keyword>
<proteinExistence type="predicted"/>
<accession>A0ACC0CJ39</accession>
<protein>
    <submittedName>
        <fullName evidence="1">Uncharacterized protein</fullName>
    </submittedName>
</protein>
<evidence type="ECO:0000313" key="1">
    <source>
        <dbReference type="EMBL" id="KAI6080367.1"/>
    </source>
</evidence>
<dbReference type="Proteomes" id="UP001497680">
    <property type="component" value="Unassembled WGS sequence"/>
</dbReference>
<evidence type="ECO:0000313" key="2">
    <source>
        <dbReference type="Proteomes" id="UP001497680"/>
    </source>
</evidence>
<gene>
    <name evidence="1" type="ORF">F4821DRAFT_251651</name>
</gene>
<sequence>MNHIYMPPPSSIDQTVFESLFHNPKLPQAHFTAFVRFYRNSLAPAGPLSNTSAHSLASPSAIIQAVETLKCKCHITKDTLMEQLFPHMTRSEQGRSLRTLIQITFMLDTASSEIYSDACPLHYGEAFPVIWDDSQSLADFIQSTLSPSTYQITESHNKLKAWKLKHRHGIQIVPTNDLIQHLLYDSRTQTLTVFHQVAWLKAQLRHAAKFSDTGTTQEFLARGVLPPQILRETLYSIYRILFPLDEKSAKFARRLVAEHNGTYNGSLDDSLLSDPGEIHDIAKPFEFAFWGKRLKRLEDIVAHPPPTNALISWFERHTSERNALSVAIVGVFFAAFFGLLGVLVSAAQLVVSYYAWKYPA</sequence>
<dbReference type="EMBL" id="MU394450">
    <property type="protein sequence ID" value="KAI6080367.1"/>
    <property type="molecule type" value="Genomic_DNA"/>
</dbReference>
<name>A0ACC0CJ39_9PEZI</name>
<reference evidence="1 2" key="1">
    <citation type="journal article" date="2022" name="New Phytol.">
        <title>Ecological generalism drives hyperdiversity of secondary metabolite gene clusters in xylarialean endophytes.</title>
        <authorList>
            <person name="Franco M.E.E."/>
            <person name="Wisecaver J.H."/>
            <person name="Arnold A.E."/>
            <person name="Ju Y.M."/>
            <person name="Slot J.C."/>
            <person name="Ahrendt S."/>
            <person name="Moore L.P."/>
            <person name="Eastman K.E."/>
            <person name="Scott K."/>
            <person name="Konkel Z."/>
            <person name="Mondo S.J."/>
            <person name="Kuo A."/>
            <person name="Hayes R.D."/>
            <person name="Haridas S."/>
            <person name="Andreopoulos B."/>
            <person name="Riley R."/>
            <person name="LaButti K."/>
            <person name="Pangilinan J."/>
            <person name="Lipzen A."/>
            <person name="Amirebrahimi M."/>
            <person name="Yan J."/>
            <person name="Adam C."/>
            <person name="Keymanesh K."/>
            <person name="Ng V."/>
            <person name="Louie K."/>
            <person name="Northen T."/>
            <person name="Drula E."/>
            <person name="Henrissat B."/>
            <person name="Hsieh H.M."/>
            <person name="Youens-Clark K."/>
            <person name="Lutzoni F."/>
            <person name="Miadlikowska J."/>
            <person name="Eastwood D.C."/>
            <person name="Hamelin R.C."/>
            <person name="Grigoriev I.V."/>
            <person name="U'Ren J.M."/>
        </authorList>
    </citation>
    <scope>NUCLEOTIDE SEQUENCE [LARGE SCALE GENOMIC DNA]</scope>
    <source>
        <strain evidence="1 2">ER1909</strain>
    </source>
</reference>